<evidence type="ECO:0000313" key="2">
    <source>
        <dbReference type="EMBL" id="KAG8182369.1"/>
    </source>
</evidence>
<sequence>MSKVCFSLAAMFVLISLVTCHYRERRSGISDQRLAEIETLLALAKQGGNRDVAYGIIDPIMLGKRKRNSADLDSLNQLEEDFPADVLRDAWLKLPSSRVYSHGLPERLFRFRELENSEGSEDNAK</sequence>
<gene>
    <name evidence="2" type="ORF">JTE90_010735</name>
</gene>
<dbReference type="EMBL" id="JAFNEN010000464">
    <property type="protein sequence ID" value="KAG8182369.1"/>
    <property type="molecule type" value="Genomic_DNA"/>
</dbReference>
<keyword evidence="1" id="KW-0732">Signal</keyword>
<evidence type="ECO:0000256" key="1">
    <source>
        <dbReference type="SAM" id="SignalP"/>
    </source>
</evidence>
<evidence type="ECO:0000313" key="3">
    <source>
        <dbReference type="Proteomes" id="UP000827092"/>
    </source>
</evidence>
<reference evidence="2 3" key="1">
    <citation type="journal article" date="2022" name="Nat. Ecol. Evol.">
        <title>A masculinizing supergene underlies an exaggerated male reproductive morph in a spider.</title>
        <authorList>
            <person name="Hendrickx F."/>
            <person name="De Corte Z."/>
            <person name="Sonet G."/>
            <person name="Van Belleghem S.M."/>
            <person name="Kostlbacher S."/>
            <person name="Vangestel C."/>
        </authorList>
    </citation>
    <scope>NUCLEOTIDE SEQUENCE [LARGE SCALE GENOMIC DNA]</scope>
    <source>
        <strain evidence="2">W744_W776</strain>
    </source>
</reference>
<dbReference type="AlphaFoldDB" id="A0AAV6UEF5"/>
<name>A0AAV6UEF5_9ARAC</name>
<dbReference type="Proteomes" id="UP000827092">
    <property type="component" value="Unassembled WGS sequence"/>
</dbReference>
<accession>A0AAV6UEF5</accession>
<feature type="chain" id="PRO_5043854454" evidence="1">
    <location>
        <begin position="21"/>
        <end position="125"/>
    </location>
</feature>
<proteinExistence type="predicted"/>
<feature type="signal peptide" evidence="1">
    <location>
        <begin position="1"/>
        <end position="20"/>
    </location>
</feature>
<organism evidence="2 3">
    <name type="scientific">Oedothorax gibbosus</name>
    <dbReference type="NCBI Taxonomy" id="931172"/>
    <lineage>
        <taxon>Eukaryota</taxon>
        <taxon>Metazoa</taxon>
        <taxon>Ecdysozoa</taxon>
        <taxon>Arthropoda</taxon>
        <taxon>Chelicerata</taxon>
        <taxon>Arachnida</taxon>
        <taxon>Araneae</taxon>
        <taxon>Araneomorphae</taxon>
        <taxon>Entelegynae</taxon>
        <taxon>Araneoidea</taxon>
        <taxon>Linyphiidae</taxon>
        <taxon>Erigoninae</taxon>
        <taxon>Oedothorax</taxon>
    </lineage>
</organism>
<protein>
    <submittedName>
        <fullName evidence="2">Uncharacterized protein</fullName>
    </submittedName>
</protein>
<keyword evidence="3" id="KW-1185">Reference proteome</keyword>
<comment type="caution">
    <text evidence="2">The sequence shown here is derived from an EMBL/GenBank/DDBJ whole genome shotgun (WGS) entry which is preliminary data.</text>
</comment>